<dbReference type="STRING" id="35570.A0A1I8P4H7"/>
<feature type="domain" description="C2H2-type" evidence="14">
    <location>
        <begin position="260"/>
        <end position="288"/>
    </location>
</feature>
<keyword evidence="17" id="KW-1185">Reference proteome</keyword>
<evidence type="ECO:0000256" key="10">
    <source>
        <dbReference type="ARBA" id="ARBA00023242"/>
    </source>
</evidence>
<evidence type="ECO:0008006" key="18">
    <source>
        <dbReference type="Google" id="ProtNLM"/>
    </source>
</evidence>
<keyword evidence="5 11" id="KW-0863">Zinc-finger</keyword>
<dbReference type="PROSITE" id="PS51915">
    <property type="entry name" value="ZAD"/>
    <property type="match status" value="1"/>
</dbReference>
<evidence type="ECO:0000256" key="11">
    <source>
        <dbReference type="PROSITE-ProRule" id="PRU00042"/>
    </source>
</evidence>
<dbReference type="GO" id="GO:0045944">
    <property type="term" value="P:positive regulation of transcription by RNA polymerase II"/>
    <property type="evidence" value="ECO:0007669"/>
    <property type="project" value="UniProtKB-ARBA"/>
</dbReference>
<evidence type="ECO:0000256" key="6">
    <source>
        <dbReference type="ARBA" id="ARBA00022833"/>
    </source>
</evidence>
<dbReference type="SUPFAM" id="SSF57667">
    <property type="entry name" value="beta-beta-alpha zinc fingers"/>
    <property type="match status" value="4"/>
</dbReference>
<evidence type="ECO:0000313" key="16">
    <source>
        <dbReference type="EnsemblMetazoa" id="SCAU004727-PA"/>
    </source>
</evidence>
<dbReference type="Proteomes" id="UP000095300">
    <property type="component" value="Unassembled WGS sequence"/>
</dbReference>
<dbReference type="FunFam" id="3.30.160.60:FF:000193">
    <property type="entry name" value="Zinc finger protein 300"/>
    <property type="match status" value="1"/>
</dbReference>
<evidence type="ECO:0000256" key="9">
    <source>
        <dbReference type="ARBA" id="ARBA00023163"/>
    </source>
</evidence>
<dbReference type="InterPro" id="IPR036236">
    <property type="entry name" value="Znf_C2H2_sf"/>
</dbReference>
<feature type="domain" description="C2H2-type" evidence="14">
    <location>
        <begin position="371"/>
        <end position="398"/>
    </location>
</feature>
<dbReference type="Pfam" id="PF07776">
    <property type="entry name" value="zf-AD"/>
    <property type="match status" value="1"/>
</dbReference>
<feature type="domain" description="C2H2-type" evidence="14">
    <location>
        <begin position="455"/>
        <end position="482"/>
    </location>
</feature>
<keyword evidence="4" id="KW-0677">Repeat</keyword>
<dbReference type="EnsemblMetazoa" id="SCAU004727-RA">
    <property type="protein sequence ID" value="SCAU004727-PA"/>
    <property type="gene ID" value="SCAU004727"/>
</dbReference>
<dbReference type="InterPro" id="IPR012934">
    <property type="entry name" value="Znf_AD"/>
</dbReference>
<dbReference type="OrthoDB" id="8117402at2759"/>
<dbReference type="FunFam" id="3.30.160.60:FF:002343">
    <property type="entry name" value="Zinc finger protein 33A"/>
    <property type="match status" value="1"/>
</dbReference>
<dbReference type="FunFam" id="3.30.160.60:FF:001370">
    <property type="entry name" value="Zinc finger protein"/>
    <property type="match status" value="1"/>
</dbReference>
<dbReference type="KEGG" id="scac:106088794"/>
<dbReference type="PANTHER" id="PTHR19818:SF139">
    <property type="entry name" value="PAIR-RULE PROTEIN ODD-PAIRED"/>
    <property type="match status" value="1"/>
</dbReference>
<evidence type="ECO:0000313" key="17">
    <source>
        <dbReference type="Proteomes" id="UP000095300"/>
    </source>
</evidence>
<dbReference type="SMART" id="SM00868">
    <property type="entry name" value="zf-AD"/>
    <property type="match status" value="1"/>
</dbReference>
<dbReference type="AlphaFoldDB" id="A0A1I8P4H7"/>
<proteinExistence type="inferred from homology"/>
<dbReference type="SMART" id="SM00355">
    <property type="entry name" value="ZnF_C2H2"/>
    <property type="match status" value="8"/>
</dbReference>
<dbReference type="PROSITE" id="PS50157">
    <property type="entry name" value="ZINC_FINGER_C2H2_2"/>
    <property type="match status" value="8"/>
</dbReference>
<evidence type="ECO:0000256" key="8">
    <source>
        <dbReference type="ARBA" id="ARBA00023125"/>
    </source>
</evidence>
<evidence type="ECO:0000256" key="3">
    <source>
        <dbReference type="ARBA" id="ARBA00022723"/>
    </source>
</evidence>
<evidence type="ECO:0000256" key="4">
    <source>
        <dbReference type="ARBA" id="ARBA00022737"/>
    </source>
</evidence>
<evidence type="ECO:0000256" key="5">
    <source>
        <dbReference type="ARBA" id="ARBA00022771"/>
    </source>
</evidence>
<dbReference type="SUPFAM" id="SSF57716">
    <property type="entry name" value="Glucocorticoid receptor-like (DNA-binding domain)"/>
    <property type="match status" value="1"/>
</dbReference>
<feature type="domain" description="C2H2-type" evidence="14">
    <location>
        <begin position="290"/>
        <end position="318"/>
    </location>
</feature>
<comment type="similarity">
    <text evidence="2">Belongs to the krueppel C2H2-type zinc-finger protein family.</text>
</comment>
<feature type="domain" description="C2H2-type" evidence="14">
    <location>
        <begin position="483"/>
        <end position="507"/>
    </location>
</feature>
<evidence type="ECO:0000256" key="7">
    <source>
        <dbReference type="ARBA" id="ARBA00023015"/>
    </source>
</evidence>
<accession>A0A1I8P4H7</accession>
<keyword evidence="10" id="KW-0539">Nucleus</keyword>
<dbReference type="GO" id="GO:0000978">
    <property type="term" value="F:RNA polymerase II cis-regulatory region sequence-specific DNA binding"/>
    <property type="evidence" value="ECO:0007669"/>
    <property type="project" value="TreeGrafter"/>
</dbReference>
<dbReference type="InterPro" id="IPR050329">
    <property type="entry name" value="GLI_C2H2-zinc-finger"/>
</dbReference>
<feature type="binding site" evidence="12">
    <location>
        <position position="9"/>
    </location>
    <ligand>
        <name>Zn(2+)</name>
        <dbReference type="ChEBI" id="CHEBI:29105"/>
    </ligand>
</feature>
<feature type="domain" description="C2H2-type" evidence="14">
    <location>
        <begin position="427"/>
        <end position="454"/>
    </location>
</feature>
<feature type="binding site" evidence="12">
    <location>
        <position position="12"/>
    </location>
    <ligand>
        <name>Zn(2+)</name>
        <dbReference type="ChEBI" id="CHEBI:29105"/>
    </ligand>
</feature>
<evidence type="ECO:0000256" key="12">
    <source>
        <dbReference type="PROSITE-ProRule" id="PRU01263"/>
    </source>
</evidence>
<name>A0A1I8P4H7_STOCA</name>
<evidence type="ECO:0000259" key="15">
    <source>
        <dbReference type="PROSITE" id="PS51915"/>
    </source>
</evidence>
<dbReference type="PANTHER" id="PTHR19818">
    <property type="entry name" value="ZINC FINGER PROTEIN ZIC AND GLI"/>
    <property type="match status" value="1"/>
</dbReference>
<feature type="binding site" evidence="12">
    <location>
        <position position="64"/>
    </location>
    <ligand>
        <name>Zn(2+)</name>
        <dbReference type="ChEBI" id="CHEBI:29105"/>
    </ligand>
</feature>
<reference evidence="16" key="1">
    <citation type="submission" date="2020-05" db="UniProtKB">
        <authorList>
            <consortium name="EnsemblMetazoa"/>
        </authorList>
    </citation>
    <scope>IDENTIFICATION</scope>
    <source>
        <strain evidence="16">USDA</strain>
    </source>
</reference>
<comment type="subcellular location">
    <subcellularLocation>
        <location evidence="1">Nucleus</location>
    </subcellularLocation>
</comment>
<feature type="region of interest" description="Disordered" evidence="13">
    <location>
        <begin position="123"/>
        <end position="177"/>
    </location>
</feature>
<dbReference type="Gene3D" id="3.30.160.60">
    <property type="entry name" value="Classic Zinc Finger"/>
    <property type="match status" value="6"/>
</dbReference>
<dbReference type="PROSITE" id="PS00028">
    <property type="entry name" value="ZINC_FINGER_C2H2_1"/>
    <property type="match status" value="8"/>
</dbReference>
<dbReference type="Pfam" id="PF00096">
    <property type="entry name" value="zf-C2H2"/>
    <property type="match status" value="7"/>
</dbReference>
<keyword evidence="9" id="KW-0804">Transcription</keyword>
<evidence type="ECO:0000259" key="14">
    <source>
        <dbReference type="PROSITE" id="PS50157"/>
    </source>
</evidence>
<feature type="compositionally biased region" description="Low complexity" evidence="13">
    <location>
        <begin position="147"/>
        <end position="159"/>
    </location>
</feature>
<dbReference type="GO" id="GO:0008270">
    <property type="term" value="F:zinc ion binding"/>
    <property type="evidence" value="ECO:0007669"/>
    <property type="project" value="UniProtKB-UniRule"/>
</dbReference>
<feature type="domain" description="ZAD" evidence="15">
    <location>
        <begin position="7"/>
        <end position="91"/>
    </location>
</feature>
<organism evidence="16 17">
    <name type="scientific">Stomoxys calcitrans</name>
    <name type="common">Stable fly</name>
    <name type="synonym">Conops calcitrans</name>
    <dbReference type="NCBI Taxonomy" id="35570"/>
    <lineage>
        <taxon>Eukaryota</taxon>
        <taxon>Metazoa</taxon>
        <taxon>Ecdysozoa</taxon>
        <taxon>Arthropoda</taxon>
        <taxon>Hexapoda</taxon>
        <taxon>Insecta</taxon>
        <taxon>Pterygota</taxon>
        <taxon>Neoptera</taxon>
        <taxon>Endopterygota</taxon>
        <taxon>Diptera</taxon>
        <taxon>Brachycera</taxon>
        <taxon>Muscomorpha</taxon>
        <taxon>Muscoidea</taxon>
        <taxon>Muscidae</taxon>
        <taxon>Stomoxys</taxon>
    </lineage>
</organism>
<feature type="domain" description="C2H2-type" evidence="14">
    <location>
        <begin position="332"/>
        <end position="360"/>
    </location>
</feature>
<evidence type="ECO:0000256" key="13">
    <source>
        <dbReference type="SAM" id="MobiDB-lite"/>
    </source>
</evidence>
<feature type="domain" description="C2H2-type" evidence="14">
    <location>
        <begin position="399"/>
        <end position="426"/>
    </location>
</feature>
<protein>
    <recommendedName>
        <fullName evidence="18">Protein krueppel</fullName>
    </recommendedName>
</protein>
<dbReference type="FunFam" id="3.30.160.60:FF:000736">
    <property type="entry name" value="Zinc finger protein 423"/>
    <property type="match status" value="1"/>
</dbReference>
<keyword evidence="3 12" id="KW-0479">Metal-binding</keyword>
<feature type="binding site" evidence="12">
    <location>
        <position position="67"/>
    </location>
    <ligand>
        <name>Zn(2+)</name>
        <dbReference type="ChEBI" id="CHEBI:29105"/>
    </ligand>
</feature>
<dbReference type="FunFam" id="3.30.160.60:FF:000072">
    <property type="entry name" value="zinc finger protein 143 isoform X1"/>
    <property type="match status" value="1"/>
</dbReference>
<sequence>MSFNKNKKCRTCLKTNVNLKHLNTKPKVLKVDKTYVELLKFVANIEVDPGDAKGNKSSPPQGICCTCCKKIRDSYTFIKQVRKCNKQFLKASGENEQIDHYTFLSIEDGTSQSGEKPYIKEENDKLEEPSGKALVEPPKVENQAAQDGNSSDSNDNFNNQFPVGDLSDSDNDTQQSEYKETTAYLDVSIKSELENTKVKEEFLAESPLREPAFVEENLNSDSDPSKKPDESSYDPLDNNEVNEEEERQTPEPIDDKLLPVRCDECERVFPNSILLNRHKKDTHIPDELKIQCPNCPVKFSRRYNMYAHMRTFHKAETVREHQLQPRKLAKTDVCDQCNRAYSDKYKLMAHIKNKHGPDSKPKKEKQPPKRYLCTLCGLTCSSQSNLDIHYRRHTGEKPFKCDFCGRAYARLYDVQVHRRIHTGETPFKCTICEKAFKRSNKLKIHMRTHTNERPYKCTQCEKAFKQSKDLNIHKRTHTGERPYKCNVCNSTFTQSNSLRLHQTKTKHHEVIQTQEPEFTDITNMS</sequence>
<evidence type="ECO:0000256" key="2">
    <source>
        <dbReference type="ARBA" id="ARBA00006991"/>
    </source>
</evidence>
<dbReference type="VEuPathDB" id="VectorBase:SCAU004727"/>
<evidence type="ECO:0000256" key="1">
    <source>
        <dbReference type="ARBA" id="ARBA00004123"/>
    </source>
</evidence>
<keyword evidence="7" id="KW-0805">Transcription regulation</keyword>
<dbReference type="GO" id="GO:0000981">
    <property type="term" value="F:DNA-binding transcription factor activity, RNA polymerase II-specific"/>
    <property type="evidence" value="ECO:0007669"/>
    <property type="project" value="TreeGrafter"/>
</dbReference>
<gene>
    <name evidence="16" type="primary">106088794</name>
</gene>
<keyword evidence="8" id="KW-0238">DNA-binding</keyword>
<dbReference type="GO" id="GO:0005634">
    <property type="term" value="C:nucleus"/>
    <property type="evidence" value="ECO:0007669"/>
    <property type="project" value="UniProtKB-SubCell"/>
</dbReference>
<feature type="region of interest" description="Disordered" evidence="13">
    <location>
        <begin position="209"/>
        <end position="255"/>
    </location>
</feature>
<dbReference type="InterPro" id="IPR013087">
    <property type="entry name" value="Znf_C2H2_type"/>
</dbReference>
<keyword evidence="6 12" id="KW-0862">Zinc</keyword>